<evidence type="ECO:0000256" key="17">
    <source>
        <dbReference type="SAM" id="MobiDB-lite"/>
    </source>
</evidence>
<dbReference type="EMBL" id="KB293638">
    <property type="protein sequence ID" value="ELU15704.1"/>
    <property type="molecule type" value="Genomic_DNA"/>
</dbReference>
<reference evidence="21" key="1">
    <citation type="submission" date="2012-12" db="EMBL/GenBank/DDBJ databases">
        <authorList>
            <person name="Hellsten U."/>
            <person name="Grimwood J."/>
            <person name="Chapman J.A."/>
            <person name="Shapiro H."/>
            <person name="Aerts A."/>
            <person name="Otillar R.P."/>
            <person name="Terry A.Y."/>
            <person name="Boore J.L."/>
            <person name="Simakov O."/>
            <person name="Marletaz F."/>
            <person name="Cho S.-J."/>
            <person name="Edsinger-Gonzales E."/>
            <person name="Havlak P."/>
            <person name="Kuo D.-H."/>
            <person name="Larsson T."/>
            <person name="Lv J."/>
            <person name="Arendt D."/>
            <person name="Savage R."/>
            <person name="Osoegawa K."/>
            <person name="de Jong P."/>
            <person name="Lindberg D.R."/>
            <person name="Seaver E.C."/>
            <person name="Weisblat D.A."/>
            <person name="Putnam N.H."/>
            <person name="Grigoriev I.V."/>
            <person name="Rokhsar D.S."/>
        </authorList>
    </citation>
    <scope>NUCLEOTIDE SEQUENCE</scope>
    <source>
        <strain evidence="21">I ESC-2004</strain>
    </source>
</reference>
<dbReference type="SUPFAM" id="SSF48019">
    <property type="entry name" value="post-AAA+ oligomerization domain-like"/>
    <property type="match status" value="1"/>
</dbReference>
<dbReference type="InterPro" id="IPR036420">
    <property type="entry name" value="BRCT_dom_sf"/>
</dbReference>
<evidence type="ECO:0000256" key="16">
    <source>
        <dbReference type="ARBA" id="ARBA00080382"/>
    </source>
</evidence>
<dbReference type="FunCoup" id="R7VAU2">
    <property type="interactions" value="1945"/>
</dbReference>
<evidence type="ECO:0000256" key="14">
    <source>
        <dbReference type="ARBA" id="ARBA00077727"/>
    </source>
</evidence>
<dbReference type="AlphaFoldDB" id="R7VAU2"/>
<dbReference type="FunFam" id="3.40.50.10190:FF:000001">
    <property type="entry name" value="Replication factor C subunit 1"/>
    <property type="match status" value="1"/>
</dbReference>
<dbReference type="PROSITE" id="PS50172">
    <property type="entry name" value="BRCT"/>
    <property type="match status" value="1"/>
</dbReference>
<dbReference type="InterPro" id="IPR047854">
    <property type="entry name" value="RFC_lid"/>
</dbReference>
<dbReference type="Pfam" id="PF00533">
    <property type="entry name" value="BRCT"/>
    <property type="match status" value="1"/>
</dbReference>
<feature type="region of interest" description="Disordered" evidence="17">
    <location>
        <begin position="658"/>
        <end position="730"/>
    </location>
</feature>
<evidence type="ECO:0000256" key="7">
    <source>
        <dbReference type="ARBA" id="ARBA00022840"/>
    </source>
</evidence>
<keyword evidence="7" id="KW-0067">ATP-binding</keyword>
<feature type="region of interest" description="Disordered" evidence="17">
    <location>
        <begin position="124"/>
        <end position="167"/>
    </location>
</feature>
<evidence type="ECO:0000256" key="8">
    <source>
        <dbReference type="ARBA" id="ARBA00023125"/>
    </source>
</evidence>
<dbReference type="InterPro" id="IPR012178">
    <property type="entry name" value="RFC1"/>
</dbReference>
<evidence type="ECO:0000313" key="20">
    <source>
        <dbReference type="EnsemblMetazoa" id="CapteP175237"/>
    </source>
</evidence>
<dbReference type="InterPro" id="IPR001357">
    <property type="entry name" value="BRCT_dom"/>
</dbReference>
<dbReference type="CDD" id="cd18140">
    <property type="entry name" value="HLD_clamp_RFC"/>
    <property type="match status" value="1"/>
</dbReference>
<evidence type="ECO:0000256" key="15">
    <source>
        <dbReference type="ARBA" id="ARBA00078526"/>
    </source>
</evidence>
<dbReference type="FunFam" id="1.10.8.60:FF:000021">
    <property type="entry name" value="Replication factor C subunit 1"/>
    <property type="match status" value="1"/>
</dbReference>
<dbReference type="GO" id="GO:0006260">
    <property type="term" value="P:DNA replication"/>
    <property type="evidence" value="ECO:0007669"/>
    <property type="project" value="UniProtKB-KW"/>
</dbReference>
<feature type="compositionally biased region" description="Polar residues" evidence="17">
    <location>
        <begin position="127"/>
        <end position="147"/>
    </location>
</feature>
<dbReference type="InterPro" id="IPR027417">
    <property type="entry name" value="P-loop_NTPase"/>
</dbReference>
<evidence type="ECO:0000256" key="5">
    <source>
        <dbReference type="ARBA" id="ARBA00022705"/>
    </source>
</evidence>
<comment type="subcellular location">
    <subcellularLocation>
        <location evidence="1">Nucleus</location>
    </subcellularLocation>
</comment>
<gene>
    <name evidence="19" type="ORF">CAPTEDRAFT_175237</name>
</gene>
<dbReference type="SUPFAM" id="SSF52113">
    <property type="entry name" value="BRCT domain"/>
    <property type="match status" value="1"/>
</dbReference>
<protein>
    <recommendedName>
        <fullName evidence="3">Replication factor C subunit 1</fullName>
    </recommendedName>
    <alternativeName>
        <fullName evidence="15">Activator 1 140 kDa subunit</fullName>
    </alternativeName>
    <alternativeName>
        <fullName evidence="14">Activator 1 large subunit</fullName>
    </alternativeName>
    <alternativeName>
        <fullName evidence="16">Activator 1 subunit 1</fullName>
    </alternativeName>
    <alternativeName>
        <fullName evidence="12">Replication factor C 140 kDa subunit</fullName>
    </alternativeName>
    <alternativeName>
        <fullName evidence="13">Replication factor C large subunit</fullName>
    </alternativeName>
</protein>
<dbReference type="OrthoDB" id="446168at2759"/>
<dbReference type="GO" id="GO:0005634">
    <property type="term" value="C:nucleus"/>
    <property type="evidence" value="ECO:0007669"/>
    <property type="project" value="UniProtKB-SubCell"/>
</dbReference>
<reference evidence="19 21" key="2">
    <citation type="journal article" date="2013" name="Nature">
        <title>Insights into bilaterian evolution from three spiralian genomes.</title>
        <authorList>
            <person name="Simakov O."/>
            <person name="Marletaz F."/>
            <person name="Cho S.J."/>
            <person name="Edsinger-Gonzales E."/>
            <person name="Havlak P."/>
            <person name="Hellsten U."/>
            <person name="Kuo D.H."/>
            <person name="Larsson T."/>
            <person name="Lv J."/>
            <person name="Arendt D."/>
            <person name="Savage R."/>
            <person name="Osoegawa K."/>
            <person name="de Jong P."/>
            <person name="Grimwood J."/>
            <person name="Chapman J.A."/>
            <person name="Shapiro H."/>
            <person name="Aerts A."/>
            <person name="Otillar R.P."/>
            <person name="Terry A.Y."/>
            <person name="Boore J.L."/>
            <person name="Grigoriev I.V."/>
            <person name="Lindberg D.R."/>
            <person name="Seaver E.C."/>
            <person name="Weisblat D.A."/>
            <person name="Putnam N.H."/>
            <person name="Rokhsar D.S."/>
        </authorList>
    </citation>
    <scope>NUCLEOTIDE SEQUENCE</scope>
    <source>
        <strain evidence="19 21">I ESC-2004</strain>
    </source>
</reference>
<reference evidence="20" key="3">
    <citation type="submission" date="2015-06" db="UniProtKB">
        <authorList>
            <consortium name="EnsemblMetazoa"/>
        </authorList>
    </citation>
    <scope>IDENTIFICATION</scope>
</reference>
<dbReference type="Gene3D" id="1.20.272.10">
    <property type="match status" value="1"/>
</dbReference>
<dbReference type="Pfam" id="PF00004">
    <property type="entry name" value="AAA"/>
    <property type="match status" value="1"/>
</dbReference>
<feature type="compositionally biased region" description="Low complexity" evidence="17">
    <location>
        <begin position="148"/>
        <end position="157"/>
    </location>
</feature>
<dbReference type="GO" id="GO:0003689">
    <property type="term" value="F:DNA clamp loader activity"/>
    <property type="evidence" value="ECO:0007669"/>
    <property type="project" value="InterPro"/>
</dbReference>
<evidence type="ECO:0000256" key="12">
    <source>
        <dbReference type="ARBA" id="ARBA00075134"/>
    </source>
</evidence>
<dbReference type="CDD" id="cd00009">
    <property type="entry name" value="AAA"/>
    <property type="match status" value="1"/>
</dbReference>
<proteinExistence type="inferred from homology"/>
<dbReference type="SMART" id="SM00292">
    <property type="entry name" value="BRCT"/>
    <property type="match status" value="1"/>
</dbReference>
<dbReference type="EMBL" id="AMQN01004478">
    <property type="status" value="NOT_ANNOTATED_CDS"/>
    <property type="molecule type" value="Genomic_DNA"/>
</dbReference>
<comment type="subunit">
    <text evidence="11">Large subunit of the RFC complex, an heteropentameric complex consisting of RFC1 and four small subunits RFC2, RFC3, RFC4 and RFC5; the RFC complex interacts with PCNA and the interaction involves RFC1.</text>
</comment>
<sequence length="730" mass="80171">MATDQASSAKKGAYRSYLSREGPRALGSKEIPQGAENCLEGLTFVITGVLESMERSESQSLIERYGGKVTGSLSKRTSYVVVGRDAGESKMAKANQLGTKQLDEDGLLDLIRKLPGKTSKYEIEAAKQSQSKPSTAKFKSSPSLAKISQSKMSSAKPAAKKATDEGSSQSLMWVDKYKPQTLKQIIGQTGDKSNARKLMNWLQNWHRNISSGKKPAFNRFSDDGSGFKAALLSGPPGVGKTTTATLVCKEAGFSFVELNASDTRSKRKLKDEVSESLNNHTLVDFFGGQVTPSEGQRHCLVMDEVDGMAGNEDRGGVAELIQLIKNSKIPVICMCNDRNHQKIRSLANHCFDLRFQRPRVEQIKAAMMSVAFKEGLKISPPALQEVIVAANQDVRQIMHNLSMWTSTDRNLSYDQAKSDANKAKKDAHLGPFDVCRQVFAGGERMSVIDKTDLFFQDYSFGPLFVQENYPSCTPFAARGDMRMQMKLLSQAADSIAQGDLVDRQIRSTQNWGLLPTQAIFSTVLPGEAMKGSIGQMIQFPQWLGKNSTRNKNDRTLQELRTHMGLKNPADKHEINMDYLPLLRKALTQPLATRGAEGIGEIIQVMDEYSLTREDFDSLLEVATWPNSKNCMANVDSKVKAAFTRTYNKSVHLTPYATGSSVAKKKRGAGGGEELEEEEGGEVEEEEEEEEDITKDSMIKLKKKPAAKAAKATGKGKAGKSGSKGKLAKKK</sequence>
<dbReference type="Pfam" id="PF08519">
    <property type="entry name" value="RFC1"/>
    <property type="match status" value="1"/>
</dbReference>
<dbReference type="PANTHER" id="PTHR23389:SF6">
    <property type="entry name" value="REPLICATION FACTOR C SUBUNIT 1"/>
    <property type="match status" value="1"/>
</dbReference>
<dbReference type="PANTHER" id="PTHR23389">
    <property type="entry name" value="CHROMOSOME TRANSMISSION FIDELITY FACTOR 18"/>
    <property type="match status" value="1"/>
</dbReference>
<dbReference type="SUPFAM" id="SSF52540">
    <property type="entry name" value="P-loop containing nucleoside triphosphate hydrolases"/>
    <property type="match status" value="1"/>
</dbReference>
<evidence type="ECO:0000313" key="19">
    <source>
        <dbReference type="EMBL" id="ELU15704.1"/>
    </source>
</evidence>
<name>R7VAU2_CAPTE</name>
<dbReference type="InterPro" id="IPR003593">
    <property type="entry name" value="AAA+_ATPase"/>
</dbReference>
<evidence type="ECO:0000256" key="11">
    <source>
        <dbReference type="ARBA" id="ARBA00064311"/>
    </source>
</evidence>
<keyword evidence="9" id="KW-0539">Nucleus</keyword>
<organism evidence="19">
    <name type="scientific">Capitella teleta</name>
    <name type="common">Polychaete worm</name>
    <dbReference type="NCBI Taxonomy" id="283909"/>
    <lineage>
        <taxon>Eukaryota</taxon>
        <taxon>Metazoa</taxon>
        <taxon>Spiralia</taxon>
        <taxon>Lophotrochozoa</taxon>
        <taxon>Annelida</taxon>
        <taxon>Polychaeta</taxon>
        <taxon>Sedentaria</taxon>
        <taxon>Scolecida</taxon>
        <taxon>Capitellidae</taxon>
        <taxon>Capitella</taxon>
    </lineage>
</organism>
<dbReference type="Pfam" id="PF25361">
    <property type="entry name" value="AAA_lid_RFC1"/>
    <property type="match status" value="1"/>
</dbReference>
<dbReference type="FunFam" id="1.20.272.10:FF:000005">
    <property type="entry name" value="Replication factor C subunit 1"/>
    <property type="match status" value="1"/>
</dbReference>
<comment type="similarity">
    <text evidence="2">Belongs to the activator 1 large subunit family.</text>
</comment>
<keyword evidence="21" id="KW-1185">Reference proteome</keyword>
<dbReference type="GO" id="GO:0005524">
    <property type="term" value="F:ATP binding"/>
    <property type="evidence" value="ECO:0007669"/>
    <property type="project" value="UniProtKB-KW"/>
</dbReference>
<accession>R7VAU2</accession>
<dbReference type="HOGENOM" id="CLU_003574_0_0_1"/>
<evidence type="ECO:0000313" key="21">
    <source>
        <dbReference type="Proteomes" id="UP000014760"/>
    </source>
</evidence>
<feature type="compositionally biased region" description="Acidic residues" evidence="17">
    <location>
        <begin position="672"/>
        <end position="692"/>
    </location>
</feature>
<dbReference type="InterPro" id="IPR013725">
    <property type="entry name" value="DNA_replication_fac_RFC1_C"/>
</dbReference>
<evidence type="ECO:0000259" key="18">
    <source>
        <dbReference type="PROSITE" id="PS50172"/>
    </source>
</evidence>
<dbReference type="EnsemblMetazoa" id="CapteT175237">
    <property type="protein sequence ID" value="CapteP175237"/>
    <property type="gene ID" value="CapteG175237"/>
</dbReference>
<evidence type="ECO:0000256" key="1">
    <source>
        <dbReference type="ARBA" id="ARBA00004123"/>
    </source>
</evidence>
<dbReference type="GO" id="GO:0005663">
    <property type="term" value="C:DNA replication factor C complex"/>
    <property type="evidence" value="ECO:0007669"/>
    <property type="project" value="InterPro"/>
</dbReference>
<evidence type="ECO:0000256" key="10">
    <source>
        <dbReference type="ARBA" id="ARBA00054501"/>
    </source>
</evidence>
<evidence type="ECO:0000256" key="6">
    <source>
        <dbReference type="ARBA" id="ARBA00022741"/>
    </source>
</evidence>
<dbReference type="GO" id="GO:0016887">
    <property type="term" value="F:ATP hydrolysis activity"/>
    <property type="evidence" value="ECO:0007669"/>
    <property type="project" value="InterPro"/>
</dbReference>
<dbReference type="GO" id="GO:0003677">
    <property type="term" value="F:DNA binding"/>
    <property type="evidence" value="ECO:0007669"/>
    <property type="project" value="UniProtKB-KW"/>
</dbReference>
<dbReference type="STRING" id="283909.R7VAU2"/>
<dbReference type="SMART" id="SM00382">
    <property type="entry name" value="AAA"/>
    <property type="match status" value="1"/>
</dbReference>
<dbReference type="Proteomes" id="UP000014760">
    <property type="component" value="Unassembled WGS sequence"/>
</dbReference>
<feature type="domain" description="BRCT" evidence="18">
    <location>
        <begin position="34"/>
        <end position="113"/>
    </location>
</feature>
<evidence type="ECO:0000256" key="4">
    <source>
        <dbReference type="ARBA" id="ARBA00022553"/>
    </source>
</evidence>
<dbReference type="InterPro" id="IPR003959">
    <property type="entry name" value="ATPase_AAA_core"/>
</dbReference>
<dbReference type="GO" id="GO:0006281">
    <property type="term" value="P:DNA repair"/>
    <property type="evidence" value="ECO:0007669"/>
    <property type="project" value="InterPro"/>
</dbReference>
<dbReference type="FunFam" id="3.40.50.300:FF:000395">
    <property type="entry name" value="Replication factor C subunit 1"/>
    <property type="match status" value="1"/>
</dbReference>
<keyword evidence="5" id="KW-0235">DNA replication</keyword>
<comment type="function">
    <text evidence="10">Subunit of the replication factor C (RFC) complex which acts during elongation of primed DNA templates by DNA polymerases delta and epsilon, and is necessary for ATP-dependent loading of proliferating cell nuclear antigen (PCNA) onto primed DNA. This subunit binds to the primer-template junction. Binds the PO-B transcription element as well as other GA rich DNA sequences. Can bind single- or double-stranded DNA.</text>
</comment>
<dbReference type="CDD" id="cd17752">
    <property type="entry name" value="BRCT_RFC1"/>
    <property type="match status" value="1"/>
</dbReference>
<dbReference type="Gene3D" id="3.40.50.10190">
    <property type="entry name" value="BRCT domain"/>
    <property type="match status" value="1"/>
</dbReference>
<evidence type="ECO:0000256" key="3">
    <source>
        <dbReference type="ARBA" id="ARBA00020401"/>
    </source>
</evidence>
<evidence type="ECO:0000256" key="9">
    <source>
        <dbReference type="ARBA" id="ARBA00023242"/>
    </source>
</evidence>
<dbReference type="OMA" id="QENYLHY"/>
<feature type="compositionally biased region" description="Low complexity" evidence="17">
    <location>
        <begin position="706"/>
        <end position="724"/>
    </location>
</feature>
<dbReference type="Gene3D" id="1.10.8.60">
    <property type="match status" value="1"/>
</dbReference>
<dbReference type="Gene3D" id="3.40.50.300">
    <property type="entry name" value="P-loop containing nucleotide triphosphate hydrolases"/>
    <property type="match status" value="1"/>
</dbReference>
<keyword evidence="4" id="KW-0597">Phosphoprotein</keyword>
<dbReference type="PIRSF" id="PIRSF036578">
    <property type="entry name" value="RFC1"/>
    <property type="match status" value="1"/>
</dbReference>
<dbReference type="InterPro" id="IPR008921">
    <property type="entry name" value="DNA_pol3_clamp-load_cplx_C"/>
</dbReference>
<keyword evidence="8" id="KW-0238">DNA-binding</keyword>
<evidence type="ECO:0000256" key="2">
    <source>
        <dbReference type="ARBA" id="ARBA00006116"/>
    </source>
</evidence>
<evidence type="ECO:0000256" key="13">
    <source>
        <dbReference type="ARBA" id="ARBA00076017"/>
    </source>
</evidence>
<keyword evidence="6" id="KW-0547">Nucleotide-binding</keyword>